<keyword evidence="2" id="KW-1185">Reference proteome</keyword>
<sequence>MRTAPLTPMAPLLYIGQILKGRNSTYTLVKELHRAVDEAAVYLARNQNNDLCIVKSIRGHWRLQNEADILKRYQSKSLFIRPLIDEIQQPADPPSIILRSSK</sequence>
<evidence type="ECO:0000313" key="1">
    <source>
        <dbReference type="EMBL" id="GAW26421.1"/>
    </source>
</evidence>
<gene>
    <name evidence="1" type="ORF">SAMD00023353_3100660</name>
</gene>
<reference evidence="1" key="1">
    <citation type="submission" date="2016-03" db="EMBL/GenBank/DDBJ databases">
        <title>Draft genome sequence of Rosellinia necatrix.</title>
        <authorList>
            <person name="Kanematsu S."/>
        </authorList>
    </citation>
    <scope>NUCLEOTIDE SEQUENCE [LARGE SCALE GENOMIC DNA]</scope>
    <source>
        <strain evidence="1">W97</strain>
    </source>
</reference>
<dbReference type="GO" id="GO:0016301">
    <property type="term" value="F:kinase activity"/>
    <property type="evidence" value="ECO:0007669"/>
    <property type="project" value="UniProtKB-KW"/>
</dbReference>
<dbReference type="STRING" id="77044.A0A1S8A8P1"/>
<dbReference type="EMBL" id="DF977476">
    <property type="protein sequence ID" value="GAW26421.1"/>
    <property type="molecule type" value="Genomic_DNA"/>
</dbReference>
<keyword evidence="1" id="KW-0808">Transferase</keyword>
<evidence type="ECO:0000313" key="2">
    <source>
        <dbReference type="Proteomes" id="UP000054516"/>
    </source>
</evidence>
<proteinExistence type="predicted"/>
<organism evidence="1">
    <name type="scientific">Rosellinia necatrix</name>
    <name type="common">White root-rot fungus</name>
    <dbReference type="NCBI Taxonomy" id="77044"/>
    <lineage>
        <taxon>Eukaryota</taxon>
        <taxon>Fungi</taxon>
        <taxon>Dikarya</taxon>
        <taxon>Ascomycota</taxon>
        <taxon>Pezizomycotina</taxon>
        <taxon>Sordariomycetes</taxon>
        <taxon>Xylariomycetidae</taxon>
        <taxon>Xylariales</taxon>
        <taxon>Xylariaceae</taxon>
        <taxon>Rosellinia</taxon>
    </lineage>
</organism>
<dbReference type="AlphaFoldDB" id="A0A1S8A8P1"/>
<keyword evidence="1" id="KW-0418">Kinase</keyword>
<dbReference type="OrthoDB" id="5979581at2759"/>
<protein>
    <submittedName>
        <fullName evidence="1">Putative serine threonine protein kinase</fullName>
    </submittedName>
</protein>
<dbReference type="OMA" id="RCSHIRP"/>
<dbReference type="Proteomes" id="UP000054516">
    <property type="component" value="Unassembled WGS sequence"/>
</dbReference>
<name>A0A1S8A8P1_ROSNE</name>
<accession>A0A1S8A8P1</accession>